<protein>
    <submittedName>
        <fullName evidence="4">DNA transposase</fullName>
    </submittedName>
</protein>
<feature type="compositionally biased region" description="Low complexity" evidence="1">
    <location>
        <begin position="249"/>
        <end position="260"/>
    </location>
</feature>
<gene>
    <name evidence="4" type="ORF">KUF71_000886</name>
</gene>
<feature type="domain" description="Transposable element P transposase-like RNase H" evidence="2">
    <location>
        <begin position="605"/>
        <end position="758"/>
    </location>
</feature>
<accession>A0AAE1HBG0</accession>
<sequence>MHDGNGSASSVAVAKSNGNEESNKSVHDSGASRKGVIYEPENIESEETEENSFEEVLESCNNELQKVNVDEYYLLKMDVGDSSTSESTESAPSRRGKQKVPRRKLMKKPKRRGEYKPKATLGPVDLEVAECLFSDDDVRADFLDNVSSADMQAEIEQNVQTTDASDSGSTSSVFSEMLSDTASDMSIVFSPPASNAGSRRGSLSDSRPSSANESRPSSVSEMGPPSSVEFESRRSTDILAPSPTEHDSTQSSSSSKEISSGTCDLMNKLGVLPSVETTDGSANSPSTTFIASALQECRSILPAAWVAIADKICLHLLLFSVTTPKAIQREIVLFYDGRVSMFVHNNTIFSQKILSNYPVPSLLSENNVLLTEFCQMGLKLICCLMDYSVCVGANYDKSRCLWSCVPQTYVDYNPHREESYKETCRSVNCSWLVKESRKQISSRCLSCEVVWKSLKRREKSATSESPDPSTPNIYLTPAQSLSKLKVQHDAIKSKDKQIAYYKSVVTAIIDKEGVDIDDDISKSLDDILSKCQNLSHVQKMFIQEQVSRGRKKDARTHRWHPAMVRLALHLKMLSPSTVDALRDSGVISLPYNKTLFDYSHAIVPENGVSGGILQMIHDRVQKFEKKYQQFHNLLCDEMYVSQNLVYRQSDNSLVGYAHLDDVDKELKSFKNYVEQQFTGVPTAPEKTDLKLAKTVVAYMVKGVASNVKYVVASFPMFSLNAELLYARSWEVILGLEKAGVKVISFICDGAAVNRTFINMHQPITKVPSGVVFDTINFCSPERRPLYFISDVCHLLKTARNCFHNSGDGDNKPRCMQINGQKIMWKHIIRLYFVYKNYNFRASYKLNAQNVFPNAFSGMKVRYAAQVLSETVANDLEAQNWENTEETVRFIRYFNKFFDCLNGAFKGQHLRTRNNNLAEYTDVNDPRFAWLGVPNPGHELDSDSEMPFLEYLQEWSKQVKTLPIDDKLKPKLTLSIETLKGIEISIRGFAGATRYLLSLPEEPINFVIARVFSQDPLEQHFSLQRAGGGGNRNINVAKFQSKQVSLAVQRDLGVRTRKSNVESTSQGFEWSDDPLAKRSRTSKKK</sequence>
<evidence type="ECO:0000259" key="3">
    <source>
        <dbReference type="Pfam" id="PF21788"/>
    </source>
</evidence>
<dbReference type="Proteomes" id="UP001219518">
    <property type="component" value="Unassembled WGS sequence"/>
</dbReference>
<feature type="compositionally biased region" description="Polar residues" evidence="1">
    <location>
        <begin position="192"/>
        <end position="220"/>
    </location>
</feature>
<feature type="compositionally biased region" description="Polar residues" evidence="1">
    <location>
        <begin position="1"/>
        <end position="20"/>
    </location>
</feature>
<proteinExistence type="predicted"/>
<evidence type="ECO:0000313" key="4">
    <source>
        <dbReference type="EMBL" id="KAK3918314.1"/>
    </source>
</evidence>
<feature type="region of interest" description="Disordered" evidence="1">
    <location>
        <begin position="1"/>
        <end position="56"/>
    </location>
</feature>
<keyword evidence="5" id="KW-1185">Reference proteome</keyword>
<feature type="domain" description="Transposable element P transposase-like GTP-binding insertion" evidence="3">
    <location>
        <begin position="792"/>
        <end position="902"/>
    </location>
</feature>
<feature type="compositionally biased region" description="Basic residues" evidence="1">
    <location>
        <begin position="94"/>
        <end position="111"/>
    </location>
</feature>
<feature type="region of interest" description="Disordered" evidence="1">
    <location>
        <begin position="186"/>
        <end position="260"/>
    </location>
</feature>
<evidence type="ECO:0000256" key="1">
    <source>
        <dbReference type="SAM" id="MobiDB-lite"/>
    </source>
</evidence>
<evidence type="ECO:0000313" key="5">
    <source>
        <dbReference type="Proteomes" id="UP001219518"/>
    </source>
</evidence>
<dbReference type="EMBL" id="JAHWGI010000935">
    <property type="protein sequence ID" value="KAK3918314.1"/>
    <property type="molecule type" value="Genomic_DNA"/>
</dbReference>
<comment type="caution">
    <text evidence="4">The sequence shown here is derived from an EMBL/GenBank/DDBJ whole genome shotgun (WGS) entry which is preliminary data.</text>
</comment>
<dbReference type="InterPro" id="IPR048366">
    <property type="entry name" value="TNP-like_GBD"/>
</dbReference>
<feature type="region of interest" description="Disordered" evidence="1">
    <location>
        <begin position="1057"/>
        <end position="1084"/>
    </location>
</feature>
<dbReference type="Pfam" id="PF21788">
    <property type="entry name" value="TNP-like_GBD"/>
    <property type="match status" value="1"/>
</dbReference>
<feature type="compositionally biased region" description="Acidic residues" evidence="1">
    <location>
        <begin position="41"/>
        <end position="56"/>
    </location>
</feature>
<name>A0AAE1HBG0_9NEOP</name>
<reference evidence="4" key="2">
    <citation type="journal article" date="2023" name="BMC Genomics">
        <title>Pest status, molecular evolution, and epigenetic factors derived from the genome assembly of Frankliniella fusca, a thysanopteran phytovirus vector.</title>
        <authorList>
            <person name="Catto M.A."/>
            <person name="Labadie P.E."/>
            <person name="Jacobson A.L."/>
            <person name="Kennedy G.G."/>
            <person name="Srinivasan R."/>
            <person name="Hunt B.G."/>
        </authorList>
    </citation>
    <scope>NUCLEOTIDE SEQUENCE</scope>
    <source>
        <strain evidence="4">PL_HMW_Pooled</strain>
    </source>
</reference>
<feature type="region of interest" description="Disordered" evidence="1">
    <location>
        <begin position="80"/>
        <end position="121"/>
    </location>
</feature>
<dbReference type="AlphaFoldDB" id="A0AAE1HBG0"/>
<dbReference type="InterPro" id="IPR048365">
    <property type="entry name" value="TNP-like_RNaseH_N"/>
</dbReference>
<organism evidence="4 5">
    <name type="scientific">Frankliniella fusca</name>
    <dbReference type="NCBI Taxonomy" id="407009"/>
    <lineage>
        <taxon>Eukaryota</taxon>
        <taxon>Metazoa</taxon>
        <taxon>Ecdysozoa</taxon>
        <taxon>Arthropoda</taxon>
        <taxon>Hexapoda</taxon>
        <taxon>Insecta</taxon>
        <taxon>Pterygota</taxon>
        <taxon>Neoptera</taxon>
        <taxon>Paraneoptera</taxon>
        <taxon>Thysanoptera</taxon>
        <taxon>Terebrantia</taxon>
        <taxon>Thripoidea</taxon>
        <taxon>Thripidae</taxon>
        <taxon>Frankliniella</taxon>
    </lineage>
</organism>
<evidence type="ECO:0000259" key="2">
    <source>
        <dbReference type="Pfam" id="PF21787"/>
    </source>
</evidence>
<reference evidence="4" key="1">
    <citation type="submission" date="2021-07" db="EMBL/GenBank/DDBJ databases">
        <authorList>
            <person name="Catto M.A."/>
            <person name="Jacobson A."/>
            <person name="Kennedy G."/>
            <person name="Labadie P."/>
            <person name="Hunt B.G."/>
            <person name="Srinivasan R."/>
        </authorList>
    </citation>
    <scope>NUCLEOTIDE SEQUENCE</scope>
    <source>
        <strain evidence="4">PL_HMW_Pooled</strain>
        <tissue evidence="4">Head</tissue>
    </source>
</reference>
<dbReference type="Pfam" id="PF21787">
    <property type="entry name" value="TNP-like_RNaseH_N"/>
    <property type="match status" value="1"/>
</dbReference>
<feature type="compositionally biased region" description="Basic and acidic residues" evidence="1">
    <location>
        <begin position="21"/>
        <end position="31"/>
    </location>
</feature>